<comment type="catalytic activity">
    <reaction evidence="10 11">
        <text>tRNA(Cys) + L-cysteine + ATP = L-cysteinyl-tRNA(Cys) + AMP + diphosphate</text>
        <dbReference type="Rhea" id="RHEA:17773"/>
        <dbReference type="Rhea" id="RHEA-COMP:9661"/>
        <dbReference type="Rhea" id="RHEA-COMP:9679"/>
        <dbReference type="ChEBI" id="CHEBI:30616"/>
        <dbReference type="ChEBI" id="CHEBI:33019"/>
        <dbReference type="ChEBI" id="CHEBI:35235"/>
        <dbReference type="ChEBI" id="CHEBI:78442"/>
        <dbReference type="ChEBI" id="CHEBI:78517"/>
        <dbReference type="ChEBI" id="CHEBI:456215"/>
        <dbReference type="EC" id="6.1.1.16"/>
    </reaction>
</comment>
<feature type="short sequence motif" description="'HIGH' region" evidence="11">
    <location>
        <begin position="33"/>
        <end position="43"/>
    </location>
</feature>
<dbReference type="GO" id="GO:0004817">
    <property type="term" value="F:cysteine-tRNA ligase activity"/>
    <property type="evidence" value="ECO:0007669"/>
    <property type="project" value="UniProtKB-UniRule"/>
</dbReference>
<evidence type="ECO:0000313" key="14">
    <source>
        <dbReference type="Proteomes" id="UP000811545"/>
    </source>
</evidence>
<dbReference type="GO" id="GO:0005737">
    <property type="term" value="C:cytoplasm"/>
    <property type="evidence" value="ECO:0007669"/>
    <property type="project" value="UniProtKB-SubCell"/>
</dbReference>
<dbReference type="CDD" id="cd00672">
    <property type="entry name" value="CysRS_core"/>
    <property type="match status" value="1"/>
</dbReference>
<name>A0A9E2BFY7_PSYF1</name>
<feature type="binding site" evidence="11">
    <location>
        <position position="211"/>
    </location>
    <ligand>
        <name>Zn(2+)</name>
        <dbReference type="ChEBI" id="CHEBI:29105"/>
    </ligand>
</feature>
<evidence type="ECO:0000256" key="10">
    <source>
        <dbReference type="ARBA" id="ARBA00047398"/>
    </source>
</evidence>
<feature type="binding site" evidence="11">
    <location>
        <position position="272"/>
    </location>
    <ligand>
        <name>ATP</name>
        <dbReference type="ChEBI" id="CHEBI:30616"/>
    </ligand>
</feature>
<comment type="subunit">
    <text evidence="2 11">Monomer.</text>
</comment>
<evidence type="ECO:0000256" key="5">
    <source>
        <dbReference type="ARBA" id="ARBA00022741"/>
    </source>
</evidence>
<evidence type="ECO:0000256" key="1">
    <source>
        <dbReference type="ARBA" id="ARBA00005594"/>
    </source>
</evidence>
<dbReference type="GO" id="GO:0006423">
    <property type="term" value="P:cysteinyl-tRNA aminoacylation"/>
    <property type="evidence" value="ECO:0007669"/>
    <property type="project" value="UniProtKB-UniRule"/>
</dbReference>
<dbReference type="InterPro" id="IPR009080">
    <property type="entry name" value="tRNAsynth_Ia_anticodon-bd"/>
</dbReference>
<protein>
    <recommendedName>
        <fullName evidence="11">Cysteine--tRNA ligase</fullName>
        <ecNumber evidence="11">6.1.1.16</ecNumber>
    </recommendedName>
    <alternativeName>
        <fullName evidence="11">Cysteinyl-tRNA synthetase</fullName>
        <shortName evidence="11">CysRS</shortName>
    </alternativeName>
</protein>
<evidence type="ECO:0000259" key="12">
    <source>
        <dbReference type="SMART" id="SM00840"/>
    </source>
</evidence>
<feature type="short sequence motif" description="'KMSKS' region" evidence="11">
    <location>
        <begin position="269"/>
        <end position="273"/>
    </location>
</feature>
<comment type="subcellular location">
    <subcellularLocation>
        <location evidence="11">Cytoplasm</location>
    </subcellularLocation>
</comment>
<dbReference type="InterPro" id="IPR015273">
    <property type="entry name" value="Cys-tRNA-synt_Ia_DALR"/>
</dbReference>
<keyword evidence="3 11" id="KW-0436">Ligase</keyword>
<feature type="domain" description="Cysteinyl-tRNA synthetase class Ia DALR" evidence="12">
    <location>
        <begin position="357"/>
        <end position="417"/>
    </location>
</feature>
<dbReference type="Pfam" id="PF09190">
    <property type="entry name" value="DALR_2"/>
    <property type="match status" value="1"/>
</dbReference>
<dbReference type="PANTHER" id="PTHR10890">
    <property type="entry name" value="CYSTEINYL-TRNA SYNTHETASE"/>
    <property type="match status" value="1"/>
</dbReference>
<dbReference type="Proteomes" id="UP000811545">
    <property type="component" value="Unassembled WGS sequence"/>
</dbReference>
<dbReference type="InterPro" id="IPR024909">
    <property type="entry name" value="Cys-tRNA/MSH_ligase"/>
</dbReference>
<keyword evidence="9 11" id="KW-0030">Aminoacyl-tRNA synthetase</keyword>
<dbReference type="HAMAP" id="MF_00041">
    <property type="entry name" value="Cys_tRNA_synth"/>
    <property type="match status" value="1"/>
</dbReference>
<accession>A0A9E2BFY7</accession>
<dbReference type="InterPro" id="IPR014729">
    <property type="entry name" value="Rossmann-like_a/b/a_fold"/>
</dbReference>
<dbReference type="SUPFAM" id="SSF52374">
    <property type="entry name" value="Nucleotidylyl transferase"/>
    <property type="match status" value="1"/>
</dbReference>
<proteinExistence type="inferred from homology"/>
<comment type="similarity">
    <text evidence="1 11">Belongs to the class-I aminoacyl-tRNA synthetase family.</text>
</comment>
<dbReference type="Pfam" id="PF01406">
    <property type="entry name" value="tRNA-synt_1e"/>
    <property type="match status" value="1"/>
</dbReference>
<evidence type="ECO:0000256" key="3">
    <source>
        <dbReference type="ARBA" id="ARBA00022598"/>
    </source>
</evidence>
<dbReference type="AlphaFoldDB" id="A0A9E2BFY7"/>
<dbReference type="Gene3D" id="1.20.120.1910">
    <property type="entry name" value="Cysteine-tRNA ligase, C-terminal anti-codon recognition domain"/>
    <property type="match status" value="1"/>
</dbReference>
<comment type="caution">
    <text evidence="13">The sequence shown here is derived from an EMBL/GenBank/DDBJ whole genome shotgun (WGS) entry which is preliminary data.</text>
</comment>
<dbReference type="SMART" id="SM00840">
    <property type="entry name" value="DALR_2"/>
    <property type="match status" value="1"/>
</dbReference>
<dbReference type="PRINTS" id="PR00983">
    <property type="entry name" value="TRNASYNTHCYS"/>
</dbReference>
<keyword evidence="8 11" id="KW-0648">Protein biosynthesis</keyword>
<dbReference type="GO" id="GO:0005524">
    <property type="term" value="F:ATP binding"/>
    <property type="evidence" value="ECO:0007669"/>
    <property type="project" value="UniProtKB-UniRule"/>
</dbReference>
<gene>
    <name evidence="11 13" type="primary">cysS</name>
    <name evidence="13" type="ORF">DDT42_00746</name>
</gene>
<dbReference type="NCBIfam" id="TIGR00435">
    <property type="entry name" value="cysS"/>
    <property type="match status" value="1"/>
</dbReference>
<evidence type="ECO:0000256" key="9">
    <source>
        <dbReference type="ARBA" id="ARBA00023146"/>
    </source>
</evidence>
<dbReference type="InterPro" id="IPR015803">
    <property type="entry name" value="Cys-tRNA-ligase"/>
</dbReference>
<keyword evidence="7 11" id="KW-0067">ATP-binding</keyword>
<dbReference type="Gene3D" id="3.40.50.620">
    <property type="entry name" value="HUPs"/>
    <property type="match status" value="1"/>
</dbReference>
<evidence type="ECO:0000256" key="11">
    <source>
        <dbReference type="HAMAP-Rule" id="MF_00041"/>
    </source>
</evidence>
<evidence type="ECO:0000256" key="7">
    <source>
        <dbReference type="ARBA" id="ARBA00022840"/>
    </source>
</evidence>
<evidence type="ECO:0000256" key="8">
    <source>
        <dbReference type="ARBA" id="ARBA00022917"/>
    </source>
</evidence>
<feature type="binding site" evidence="11">
    <location>
        <position position="236"/>
    </location>
    <ligand>
        <name>Zn(2+)</name>
        <dbReference type="ChEBI" id="CHEBI:29105"/>
    </ligand>
</feature>
<dbReference type="SUPFAM" id="SSF47323">
    <property type="entry name" value="Anticodon-binding domain of a subclass of class I aminoacyl-tRNA synthetases"/>
    <property type="match status" value="1"/>
</dbReference>
<keyword evidence="6 11" id="KW-0862">Zinc</keyword>
<evidence type="ECO:0000256" key="6">
    <source>
        <dbReference type="ARBA" id="ARBA00022833"/>
    </source>
</evidence>
<evidence type="ECO:0000256" key="2">
    <source>
        <dbReference type="ARBA" id="ARBA00011245"/>
    </source>
</evidence>
<comment type="cofactor">
    <cofactor evidence="11">
        <name>Zn(2+)</name>
        <dbReference type="ChEBI" id="CHEBI:29105"/>
    </cofactor>
    <text evidence="11">Binds 1 zinc ion per subunit.</text>
</comment>
<dbReference type="EMBL" id="QLTW01000029">
    <property type="protein sequence ID" value="MBT9144890.1"/>
    <property type="molecule type" value="Genomic_DNA"/>
</dbReference>
<dbReference type="InterPro" id="IPR032678">
    <property type="entry name" value="tRNA-synt_1_cat_dom"/>
</dbReference>
<feature type="binding site" evidence="11">
    <location>
        <position position="31"/>
    </location>
    <ligand>
        <name>Zn(2+)</name>
        <dbReference type="ChEBI" id="CHEBI:29105"/>
    </ligand>
</feature>
<dbReference type="FunFam" id="3.40.50.620:FF:000009">
    <property type="entry name" value="Cysteine--tRNA ligase"/>
    <property type="match status" value="1"/>
</dbReference>
<feature type="binding site" evidence="11">
    <location>
        <position position="240"/>
    </location>
    <ligand>
        <name>Zn(2+)</name>
        <dbReference type="ChEBI" id="CHEBI:29105"/>
    </ligand>
</feature>
<reference evidence="13 14" key="1">
    <citation type="journal article" date="2021" name="bioRxiv">
        <title>Unique metabolic strategies in Hadean analogues reveal hints for primordial physiology.</title>
        <authorList>
            <person name="Nobu M.K."/>
            <person name="Nakai R."/>
            <person name="Tamazawa S."/>
            <person name="Mori H."/>
            <person name="Toyoda A."/>
            <person name="Ijiri A."/>
            <person name="Suzuki S."/>
            <person name="Kurokawa K."/>
            <person name="Kamagata Y."/>
            <person name="Tamaki H."/>
        </authorList>
    </citation>
    <scope>NUCLEOTIDE SEQUENCE [LARGE SCALE GENOMIC DNA]</scope>
    <source>
        <strain evidence="13">BS525</strain>
    </source>
</reference>
<keyword evidence="11" id="KW-0963">Cytoplasm</keyword>
<dbReference type="GO" id="GO:0008270">
    <property type="term" value="F:zinc ion binding"/>
    <property type="evidence" value="ECO:0007669"/>
    <property type="project" value="UniProtKB-UniRule"/>
</dbReference>
<evidence type="ECO:0000313" key="13">
    <source>
        <dbReference type="EMBL" id="MBT9144890.1"/>
    </source>
</evidence>
<keyword evidence="5 11" id="KW-0547">Nucleotide-binding</keyword>
<evidence type="ECO:0000256" key="4">
    <source>
        <dbReference type="ARBA" id="ARBA00022723"/>
    </source>
</evidence>
<dbReference type="EC" id="6.1.1.16" evidence="11"/>
<keyword evidence="4 11" id="KW-0479">Metal-binding</keyword>
<sequence length="473" mass="54159">MKNTLLIYNSLTRKKEVFQSRCSGEVSMYVCGLTTQDHLHLGHAKAFVTFDVIRRTLEYFGNKVTYLTNFTDIDDKIIAKAKNLGEHPQFLAERYIESYFEDVKALNIKPASFYPRASAHLPEIIEMVEVLMNKGFAYEVGGDVYFRVREFPAYGALSGQSLDELKSGARIEPNETKEDALDFALWKSAKPSEPYWNSPWGPGRPGWHIECSAMNLKYLGMGFDIHGGGHDLLFPHHENEIAQSEAYSGQTPYARYFMHAGLFNLRESKMSKSVGNVISLKKVMEIYDPMVVRITLLKSHYSSPMDFYPELLDEGAEALLKLKDFYYHFKMMINQGSNAEHTEDQGIIKTLDSFVTRFQEHLADDFNYAGSLGMLFQLLNDLNQIKGGSKLILGKAMEEIVLALEILGLKVEEDKEVRKIIEMILSYRQDIRKNGKYDEADQIRSSLMDLGLIIQDSPYGTRFYRNTKRNNIR</sequence>
<organism evidence="13 14">
    <name type="scientific">Psychracetigena formicireducens</name>
    <dbReference type="NCBI Taxonomy" id="2986056"/>
    <lineage>
        <taxon>Bacteria</taxon>
        <taxon>Bacillati</taxon>
        <taxon>Candidatus Lithacetigenota</taxon>
        <taxon>Candidatus Psychracetigena</taxon>
    </lineage>
</organism>